<dbReference type="HOGENOM" id="CLU_132573_0_0_0"/>
<dbReference type="GO" id="GO:0006402">
    <property type="term" value="P:mRNA catabolic process"/>
    <property type="evidence" value="ECO:0007669"/>
    <property type="project" value="TreeGrafter"/>
</dbReference>
<proteinExistence type="predicted"/>
<dbReference type="GO" id="GO:0004521">
    <property type="term" value="F:RNA endonuclease activity"/>
    <property type="evidence" value="ECO:0007669"/>
    <property type="project" value="TreeGrafter"/>
</dbReference>
<evidence type="ECO:0000313" key="2">
    <source>
        <dbReference type="Proteomes" id="UP000003748"/>
    </source>
</evidence>
<dbReference type="Proteomes" id="UP000003748">
    <property type="component" value="Unassembled WGS sequence"/>
</dbReference>
<gene>
    <name evidence="1" type="ORF">FUSPEROL_00023</name>
</gene>
<sequence length="172" mass="20041">MKKFNRIFKRLLKQIKSLLTENEYLKLIEYFIFMLKKNKEIIENKLAGGINNLKLEKIQARRGEVFIANFGYNIGSEFRYIHYCVILKVDGTMAIVLPLTSKNKNASFSINLGTINKIGNNKDSYALLNQIKAISRARLLRPVFNGKTKFIRLNSIQLNLIDNEMKRYFNLT</sequence>
<dbReference type="AlphaFoldDB" id="D4CRL5"/>
<reference evidence="1 2" key="1">
    <citation type="submission" date="2010-02" db="EMBL/GenBank/DDBJ databases">
        <authorList>
            <person name="Weinstock G."/>
            <person name="Sodergren E."/>
            <person name="Clifton S."/>
            <person name="Fulton L."/>
            <person name="Fulton B."/>
            <person name="Courtney L."/>
            <person name="Fronick C."/>
            <person name="Harrison M."/>
            <person name="Strong C."/>
            <person name="Farmer C."/>
            <person name="Delahaunty K."/>
            <person name="Markovic C."/>
            <person name="Hall O."/>
            <person name="Minx P."/>
            <person name="Tomlinson C."/>
            <person name="Mitreva M."/>
            <person name="Nelson J."/>
            <person name="Hou S."/>
            <person name="Wollam A."/>
            <person name="Pepin K.H."/>
            <person name="Johnson M."/>
            <person name="Bhonagiri V."/>
            <person name="Zhang X."/>
            <person name="Suruliraj S."/>
            <person name="Warren W."/>
            <person name="Chinwalla A."/>
            <person name="Mardis E.R."/>
            <person name="Wilson R.K."/>
        </authorList>
    </citation>
    <scope>NUCLEOTIDE SEQUENCE [LARGE SCALE GENOMIC DNA]</scope>
    <source>
        <strain evidence="1 2">ATCC 33693</strain>
    </source>
</reference>
<dbReference type="OrthoDB" id="1957237at2"/>
<dbReference type="Gene3D" id="2.30.30.110">
    <property type="match status" value="1"/>
</dbReference>
<dbReference type="PANTHER" id="PTHR33988">
    <property type="entry name" value="ENDORIBONUCLEASE MAZF-RELATED"/>
    <property type="match status" value="1"/>
</dbReference>
<dbReference type="PANTHER" id="PTHR33988:SF2">
    <property type="entry name" value="ENDORIBONUCLEASE MAZF"/>
    <property type="match status" value="1"/>
</dbReference>
<dbReference type="EMBL" id="ACJY01000009">
    <property type="protein sequence ID" value="EFE88004.1"/>
    <property type="molecule type" value="Genomic_DNA"/>
</dbReference>
<dbReference type="SUPFAM" id="SSF50118">
    <property type="entry name" value="Cell growth inhibitor/plasmid maintenance toxic component"/>
    <property type="match status" value="1"/>
</dbReference>
<organism evidence="1 2">
    <name type="scientific">Fusobacterium periodonticum ATCC 33693</name>
    <dbReference type="NCBI Taxonomy" id="546275"/>
    <lineage>
        <taxon>Bacteria</taxon>
        <taxon>Fusobacteriati</taxon>
        <taxon>Fusobacteriota</taxon>
        <taxon>Fusobacteriia</taxon>
        <taxon>Fusobacteriales</taxon>
        <taxon>Fusobacteriaceae</taxon>
        <taxon>Fusobacterium</taxon>
    </lineage>
</organism>
<dbReference type="GeneID" id="78418365"/>
<dbReference type="Pfam" id="PF02452">
    <property type="entry name" value="PemK_toxin"/>
    <property type="match status" value="1"/>
</dbReference>
<dbReference type="GO" id="GO:0016075">
    <property type="term" value="P:rRNA catabolic process"/>
    <property type="evidence" value="ECO:0007669"/>
    <property type="project" value="TreeGrafter"/>
</dbReference>
<dbReference type="eggNOG" id="ENOG50333KP">
    <property type="taxonomic scope" value="Bacteria"/>
</dbReference>
<name>D4CRL5_9FUSO</name>
<dbReference type="InterPro" id="IPR003477">
    <property type="entry name" value="PemK-like"/>
</dbReference>
<dbReference type="RefSeq" id="WP_005970327.1">
    <property type="nucleotide sequence ID" value="NZ_GG665883.1"/>
</dbReference>
<protein>
    <recommendedName>
        <fullName evidence="3">Toxin-antitoxin system, toxin component, MazF family</fullName>
    </recommendedName>
</protein>
<dbReference type="InterPro" id="IPR011067">
    <property type="entry name" value="Plasmid_toxin/cell-grow_inhib"/>
</dbReference>
<evidence type="ECO:0000313" key="1">
    <source>
        <dbReference type="EMBL" id="EFE88004.1"/>
    </source>
</evidence>
<accession>D4CRL5</accession>
<comment type="caution">
    <text evidence="1">The sequence shown here is derived from an EMBL/GenBank/DDBJ whole genome shotgun (WGS) entry which is preliminary data.</text>
</comment>
<dbReference type="GO" id="GO:0003677">
    <property type="term" value="F:DNA binding"/>
    <property type="evidence" value="ECO:0007669"/>
    <property type="project" value="InterPro"/>
</dbReference>
<dbReference type="STRING" id="546275.FUSPEROL_00023"/>
<evidence type="ECO:0008006" key="3">
    <source>
        <dbReference type="Google" id="ProtNLM"/>
    </source>
</evidence>